<accession>A0A2U3LAU5</accession>
<evidence type="ECO:0000313" key="2">
    <source>
        <dbReference type="Proteomes" id="UP000238916"/>
    </source>
</evidence>
<sequence length="53" mass="6087">MAGLSKASGEKEPNKAYLNSLERNLLDDVKKYLAITEEFYQAQKGDFDKNFRT</sequence>
<dbReference type="Proteomes" id="UP000238916">
    <property type="component" value="Unassembled WGS sequence"/>
</dbReference>
<evidence type="ECO:0000313" key="1">
    <source>
        <dbReference type="EMBL" id="SPF49033.1"/>
    </source>
</evidence>
<dbReference type="EMBL" id="OMOF01000367">
    <property type="protein sequence ID" value="SPF49033.1"/>
    <property type="molecule type" value="Genomic_DNA"/>
</dbReference>
<gene>
    <name evidence="1" type="ORF">SBF1_4290012</name>
</gene>
<protein>
    <submittedName>
        <fullName evidence="1">Uncharacterized protein</fullName>
    </submittedName>
</protein>
<name>A0A2U3LAU5_9FIRM</name>
<organism evidence="1 2">
    <name type="scientific">Candidatus Desulfosporosinus infrequens</name>
    <dbReference type="NCBI Taxonomy" id="2043169"/>
    <lineage>
        <taxon>Bacteria</taxon>
        <taxon>Bacillati</taxon>
        <taxon>Bacillota</taxon>
        <taxon>Clostridia</taxon>
        <taxon>Eubacteriales</taxon>
        <taxon>Desulfitobacteriaceae</taxon>
        <taxon>Desulfosporosinus</taxon>
    </lineage>
</organism>
<proteinExistence type="predicted"/>
<dbReference type="AlphaFoldDB" id="A0A2U3LAU5"/>
<reference evidence="2" key="1">
    <citation type="submission" date="2018-02" db="EMBL/GenBank/DDBJ databases">
        <authorList>
            <person name="Hausmann B."/>
        </authorList>
    </citation>
    <scope>NUCLEOTIDE SEQUENCE [LARGE SCALE GENOMIC DNA]</scope>
    <source>
        <strain evidence="2">Peat soil MAG SbF1</strain>
    </source>
</reference>